<evidence type="ECO:0000313" key="4">
    <source>
        <dbReference type="Proteomes" id="UP001284601"/>
    </source>
</evidence>
<sequence>MIAAALAAAGAAVFAAPAGASAAEPLGTAVAARTAQCPAPCRRDATLTRSIRQALATTAAPGAIVGVWQPGRRAYVRSFGVRNTTTRQPMRSDLFMRIGSVTKTFTVTALLQLVDQRKVALDDPISKYVPGVVSGDTITLRQLASMRSGLVDYSIVPALDRSMTDDPYQSLRPQQLLSYAIGAPLLFAPGTSFAYSNTNAILLGLVVEQVSGERLGAYIRRHITAPLGMRQTSFPTGTAFPSPHARGYANATPDRTVADATDWNSSWTWAAGQMVSTLHDLRIWVPRLATGRGLLSAATQRARLRSLAGPNTGTYGLGMFAVGGWIGHNGSLPGYQTVALHHPRTRTTIVALINTDIARGGVAPSTAIGEAIRKVVSPRNVHRLPASP</sequence>
<dbReference type="InterPro" id="IPR012338">
    <property type="entry name" value="Beta-lactam/transpept-like"/>
</dbReference>
<dbReference type="EC" id="3.1.1.103" evidence="3"/>
<name>A0ABU4HSS6_9ACTN</name>
<dbReference type="SUPFAM" id="SSF56601">
    <property type="entry name" value="beta-lactamase/transpeptidase-like"/>
    <property type="match status" value="1"/>
</dbReference>
<gene>
    <name evidence="3" type="ORF">R7226_12250</name>
</gene>
<feature type="chain" id="PRO_5047534106" evidence="1">
    <location>
        <begin position="23"/>
        <end position="388"/>
    </location>
</feature>
<protein>
    <submittedName>
        <fullName evidence="3">Serine hydrolase domain-containing protein</fullName>
        <ecNumber evidence="3">3.1.1.103</ecNumber>
    </submittedName>
</protein>
<evidence type="ECO:0000256" key="1">
    <source>
        <dbReference type="SAM" id="SignalP"/>
    </source>
</evidence>
<dbReference type="Gene3D" id="3.40.710.10">
    <property type="entry name" value="DD-peptidase/beta-lactamase superfamily"/>
    <property type="match status" value="1"/>
</dbReference>
<dbReference type="PANTHER" id="PTHR46825:SF7">
    <property type="entry name" value="D-ALANYL-D-ALANINE CARBOXYPEPTIDASE"/>
    <property type="match status" value="1"/>
</dbReference>
<organism evidence="3 4">
    <name type="scientific">Conexibacter stalactiti</name>
    <dbReference type="NCBI Taxonomy" id="1940611"/>
    <lineage>
        <taxon>Bacteria</taxon>
        <taxon>Bacillati</taxon>
        <taxon>Actinomycetota</taxon>
        <taxon>Thermoleophilia</taxon>
        <taxon>Solirubrobacterales</taxon>
        <taxon>Conexibacteraceae</taxon>
        <taxon>Conexibacter</taxon>
    </lineage>
</organism>
<dbReference type="InterPro" id="IPR050491">
    <property type="entry name" value="AmpC-like"/>
</dbReference>
<dbReference type="InterPro" id="IPR001466">
    <property type="entry name" value="Beta-lactam-related"/>
</dbReference>
<keyword evidence="4" id="KW-1185">Reference proteome</keyword>
<proteinExistence type="predicted"/>
<reference evidence="4" key="1">
    <citation type="submission" date="2023-07" db="EMBL/GenBank/DDBJ databases">
        <title>Conexibacter stalactiti sp. nov., isolated from stalactites in a lava cave and emended description of the genus Conexibacter.</title>
        <authorList>
            <person name="Lee S.D."/>
        </authorList>
    </citation>
    <scope>NUCLEOTIDE SEQUENCE [LARGE SCALE GENOMIC DNA]</scope>
    <source>
        <strain evidence="4">KCTC 39840</strain>
    </source>
</reference>
<dbReference type="EMBL" id="JAWSTH010000027">
    <property type="protein sequence ID" value="MDW5595114.1"/>
    <property type="molecule type" value="Genomic_DNA"/>
</dbReference>
<evidence type="ECO:0000259" key="2">
    <source>
        <dbReference type="Pfam" id="PF00144"/>
    </source>
</evidence>
<keyword evidence="3" id="KW-0378">Hydrolase</keyword>
<feature type="domain" description="Beta-lactamase-related" evidence="2">
    <location>
        <begin position="49"/>
        <end position="357"/>
    </location>
</feature>
<comment type="caution">
    <text evidence="3">The sequence shown here is derived from an EMBL/GenBank/DDBJ whole genome shotgun (WGS) entry which is preliminary data.</text>
</comment>
<accession>A0ABU4HSS6</accession>
<dbReference type="Proteomes" id="UP001284601">
    <property type="component" value="Unassembled WGS sequence"/>
</dbReference>
<dbReference type="RefSeq" id="WP_318597449.1">
    <property type="nucleotide sequence ID" value="NZ_JAWSTH010000027.1"/>
</dbReference>
<dbReference type="Pfam" id="PF00144">
    <property type="entry name" value="Beta-lactamase"/>
    <property type="match status" value="1"/>
</dbReference>
<feature type="signal peptide" evidence="1">
    <location>
        <begin position="1"/>
        <end position="22"/>
    </location>
</feature>
<dbReference type="PANTHER" id="PTHR46825">
    <property type="entry name" value="D-ALANYL-D-ALANINE-CARBOXYPEPTIDASE/ENDOPEPTIDASE AMPH"/>
    <property type="match status" value="1"/>
</dbReference>
<dbReference type="GO" id="GO:0016787">
    <property type="term" value="F:hydrolase activity"/>
    <property type="evidence" value="ECO:0007669"/>
    <property type="project" value="UniProtKB-KW"/>
</dbReference>
<evidence type="ECO:0000313" key="3">
    <source>
        <dbReference type="EMBL" id="MDW5595114.1"/>
    </source>
</evidence>
<keyword evidence="1" id="KW-0732">Signal</keyword>